<comment type="caution">
    <text evidence="2">The sequence shown here is derived from an EMBL/GenBank/DDBJ whole genome shotgun (WGS) entry which is preliminary data.</text>
</comment>
<proteinExistence type="predicted"/>
<dbReference type="OrthoDB" id="5275938at2759"/>
<name>A0A1S8BBL8_9PEZI</name>
<evidence type="ECO:0008006" key="4">
    <source>
        <dbReference type="Google" id="ProtNLM"/>
    </source>
</evidence>
<feature type="region of interest" description="Disordered" evidence="1">
    <location>
        <begin position="1"/>
        <end position="24"/>
    </location>
</feature>
<sequence length="366" mass="42130">MPDSNESEAVSASSHPQTLPDTSYFDDDGDLRILVYDEDVQKVFVASSKAMSFACSPWKRMLAGDFKEAQADLSGMKEISLPEDDPRALSILLNIAHLRFDNLPKGIMSFEAFRDLIVLSNKYCATVILKPWLSTWAQVTPGSYHFDYTCGREELLFIYWELGEEEEMEKLARELTWDIGINKDGQFVNKKGKVLIPEDSYCYYPPGFLGKEFLSSLESLSTNIHPDSMLCLRAQTISCMLDELYGYVSRYRTAYDQENPRALCKFGRRDCDSLVFGSLMLSLQRAGLDFEQPSTEIIPWSVHTLFDKIMDVEISQFPRESDYDDHSYCNFYKGFRKSIRDIRGYLASPVLESHRVHMERQKELLR</sequence>
<evidence type="ECO:0000256" key="1">
    <source>
        <dbReference type="SAM" id="MobiDB-lite"/>
    </source>
</evidence>
<organism evidence="2 3">
    <name type="scientific">Diplodia seriata</name>
    <dbReference type="NCBI Taxonomy" id="420778"/>
    <lineage>
        <taxon>Eukaryota</taxon>
        <taxon>Fungi</taxon>
        <taxon>Dikarya</taxon>
        <taxon>Ascomycota</taxon>
        <taxon>Pezizomycotina</taxon>
        <taxon>Dothideomycetes</taxon>
        <taxon>Dothideomycetes incertae sedis</taxon>
        <taxon>Botryosphaeriales</taxon>
        <taxon>Botryosphaeriaceae</taxon>
        <taxon>Diplodia</taxon>
    </lineage>
</organism>
<evidence type="ECO:0000313" key="3">
    <source>
        <dbReference type="Proteomes" id="UP000190776"/>
    </source>
</evidence>
<evidence type="ECO:0000313" key="2">
    <source>
        <dbReference type="EMBL" id="OMP84919.1"/>
    </source>
</evidence>
<dbReference type="AlphaFoldDB" id="A0A1S8BBL8"/>
<dbReference type="EMBL" id="MSZU01000086">
    <property type="protein sequence ID" value="OMP84919.1"/>
    <property type="molecule type" value="Genomic_DNA"/>
</dbReference>
<accession>A0A1S8BBL8</accession>
<dbReference type="Proteomes" id="UP000190776">
    <property type="component" value="Unassembled WGS sequence"/>
</dbReference>
<feature type="compositionally biased region" description="Polar residues" evidence="1">
    <location>
        <begin position="7"/>
        <end position="21"/>
    </location>
</feature>
<protein>
    <recommendedName>
        <fullName evidence="4">Nuclear pore protein</fullName>
    </recommendedName>
</protein>
<dbReference type="STRING" id="420778.A0A1S8BBL8"/>
<gene>
    <name evidence="2" type="ORF">BK809_0000671</name>
</gene>
<reference evidence="2 3" key="1">
    <citation type="submission" date="2017-01" db="EMBL/GenBank/DDBJ databases">
        <title>Draft genome sequence of Diplodia seriata F98.1, a fungal species involved in grapevine trunk diseases.</title>
        <authorList>
            <person name="Robert-Siegwald G."/>
            <person name="Vallet J."/>
            <person name="Abou-Mansour E."/>
            <person name="Xu J."/>
            <person name="Rey P."/>
            <person name="Bertsch C."/>
            <person name="Rego C."/>
            <person name="Larignon P."/>
            <person name="Fontaine F."/>
            <person name="Lebrun M.-H."/>
        </authorList>
    </citation>
    <scope>NUCLEOTIDE SEQUENCE [LARGE SCALE GENOMIC DNA]</scope>
    <source>
        <strain evidence="2 3">F98.1</strain>
    </source>
</reference>